<organism evidence="1">
    <name type="scientific">Zea mays</name>
    <name type="common">Maize</name>
    <dbReference type="NCBI Taxonomy" id="4577"/>
    <lineage>
        <taxon>Eukaryota</taxon>
        <taxon>Viridiplantae</taxon>
        <taxon>Streptophyta</taxon>
        <taxon>Embryophyta</taxon>
        <taxon>Tracheophyta</taxon>
        <taxon>Spermatophyta</taxon>
        <taxon>Magnoliopsida</taxon>
        <taxon>Liliopsida</taxon>
        <taxon>Poales</taxon>
        <taxon>Poaceae</taxon>
        <taxon>PACMAD clade</taxon>
        <taxon>Panicoideae</taxon>
        <taxon>Andropogonodae</taxon>
        <taxon>Andropogoneae</taxon>
        <taxon>Tripsacinae</taxon>
        <taxon>Zea</taxon>
    </lineage>
</organism>
<reference evidence="1" key="1">
    <citation type="submission" date="2015-12" db="EMBL/GenBank/DDBJ databases">
        <title>Update maize B73 reference genome by single molecule sequencing technologies.</title>
        <authorList>
            <consortium name="Maize Genome Sequencing Project"/>
            <person name="Ware D."/>
        </authorList>
    </citation>
    <scope>NUCLEOTIDE SEQUENCE [LARGE SCALE GENOMIC DNA]</scope>
    <source>
        <tissue evidence="1">Seedling</tissue>
    </source>
</reference>
<sequence>MSPSERCVPVGKRTLFSYRLVMNSVIFTVQVQLKTSVIRALFFYCVRLCFPYLELTNQISRVRSCTHARYGPLIRSLFGSQELKRSD</sequence>
<name>A0A1D6DX60_MAIZE</name>
<dbReference type="AlphaFoldDB" id="A0A1D6DX60"/>
<gene>
    <name evidence="1" type="ORF">ZEAMMB73_Zm00001d002155</name>
</gene>
<evidence type="ECO:0000313" key="1">
    <source>
        <dbReference type="EMBL" id="ONM13255.1"/>
    </source>
</evidence>
<dbReference type="EMBL" id="CM007648">
    <property type="protein sequence ID" value="ONM13255.1"/>
    <property type="molecule type" value="Genomic_DNA"/>
</dbReference>
<accession>A0A1D6DX60</accession>
<protein>
    <submittedName>
        <fullName evidence="1">LSM7-like</fullName>
    </submittedName>
</protein>
<proteinExistence type="predicted"/>